<dbReference type="EMBL" id="JAOALG010000001">
    <property type="protein sequence ID" value="MEQ5840338.1"/>
    <property type="molecule type" value="Genomic_DNA"/>
</dbReference>
<dbReference type="RefSeq" id="WP_349542538.1">
    <property type="nucleotide sequence ID" value="NZ_JAOALG010000001.1"/>
</dbReference>
<proteinExistence type="predicted"/>
<evidence type="ECO:0000313" key="3">
    <source>
        <dbReference type="Proteomes" id="UP001469089"/>
    </source>
</evidence>
<accession>A0ABV1LM78</accession>
<gene>
    <name evidence="2" type="ORF">N0A02_12960</name>
</gene>
<organism evidence="2 3">
    <name type="scientific">Paraburkholderia acidicola</name>
    <dbReference type="NCBI Taxonomy" id="1912599"/>
    <lineage>
        <taxon>Bacteria</taxon>
        <taxon>Pseudomonadati</taxon>
        <taxon>Pseudomonadota</taxon>
        <taxon>Betaproteobacteria</taxon>
        <taxon>Burkholderiales</taxon>
        <taxon>Burkholderiaceae</taxon>
        <taxon>Paraburkholderia</taxon>
    </lineage>
</organism>
<reference evidence="2 3" key="1">
    <citation type="journal article" date="2024" name="Chem. Sci.">
        <title>Discovery of a lagriamide polyketide by integrated genome mining, isotopic labeling, and untargeted metabolomics.</title>
        <authorList>
            <person name="Fergusson C.H."/>
            <person name="Saulog J."/>
            <person name="Paulo B.S."/>
            <person name="Wilson D.M."/>
            <person name="Liu D.Y."/>
            <person name="Morehouse N.J."/>
            <person name="Waterworth S."/>
            <person name="Barkei J."/>
            <person name="Gray C.A."/>
            <person name="Kwan J.C."/>
            <person name="Eustaquio A.S."/>
            <person name="Linington R.G."/>
        </authorList>
    </citation>
    <scope>NUCLEOTIDE SEQUENCE [LARGE SCALE GENOMIC DNA]</scope>
    <source>
        <strain evidence="2 3">RL17-338-BIF-B</strain>
    </source>
</reference>
<feature type="signal peptide" evidence="1">
    <location>
        <begin position="1"/>
        <end position="19"/>
    </location>
</feature>
<comment type="caution">
    <text evidence="2">The sequence shown here is derived from an EMBL/GenBank/DDBJ whole genome shotgun (WGS) entry which is preliminary data.</text>
</comment>
<protein>
    <submittedName>
        <fullName evidence="2">Uncharacterized protein</fullName>
    </submittedName>
</protein>
<dbReference type="Proteomes" id="UP001469089">
    <property type="component" value="Unassembled WGS sequence"/>
</dbReference>
<evidence type="ECO:0000313" key="2">
    <source>
        <dbReference type="EMBL" id="MEQ5840338.1"/>
    </source>
</evidence>
<keyword evidence="1" id="KW-0732">Signal</keyword>
<feature type="chain" id="PRO_5047536571" evidence="1">
    <location>
        <begin position="20"/>
        <end position="167"/>
    </location>
</feature>
<evidence type="ECO:0000256" key="1">
    <source>
        <dbReference type="SAM" id="SignalP"/>
    </source>
</evidence>
<name>A0ABV1LM78_9BURK</name>
<sequence>MKKSSFAVMIMFISSIGWAASPCENLIKSCLLAQSVTPSVTIRNIDVEEVSQEDDYADGFNASFIFKYDGADVGYAEGKSDQALIYSGKLYRLSKSIPVGNNKGIKYSAFNPTLAQWSFAKDGRQQYLCVSFNFDGLGQSGSFQGVHGGYLLNSKTKNLYFVMRDIR</sequence>
<keyword evidence="3" id="KW-1185">Reference proteome</keyword>